<dbReference type="InterPro" id="IPR036271">
    <property type="entry name" value="Tet_transcr_reg_TetR-rel_C_sf"/>
</dbReference>
<name>A0A1G6QJ78_9PSEU</name>
<keyword evidence="6" id="KW-1185">Reference proteome</keyword>
<dbReference type="Gene3D" id="1.10.357.10">
    <property type="entry name" value="Tetracycline Repressor, domain 2"/>
    <property type="match status" value="1"/>
</dbReference>
<dbReference type="PANTHER" id="PTHR30055:SF234">
    <property type="entry name" value="HTH-TYPE TRANSCRIPTIONAL REGULATOR BETI"/>
    <property type="match status" value="1"/>
</dbReference>
<evidence type="ECO:0000256" key="4">
    <source>
        <dbReference type="SAM" id="MobiDB-lite"/>
    </source>
</evidence>
<dbReference type="Proteomes" id="UP000199494">
    <property type="component" value="Unassembled WGS sequence"/>
</dbReference>
<dbReference type="PROSITE" id="PS50977">
    <property type="entry name" value="HTH_TETR_2"/>
    <property type="match status" value="1"/>
</dbReference>
<dbReference type="Pfam" id="PF21597">
    <property type="entry name" value="TetR_C_43"/>
    <property type="match status" value="1"/>
</dbReference>
<keyword evidence="3" id="KW-0804">Transcription</keyword>
<dbReference type="STRING" id="530584.SAMN05421630_104431"/>
<dbReference type="InterPro" id="IPR009057">
    <property type="entry name" value="Homeodomain-like_sf"/>
</dbReference>
<dbReference type="SUPFAM" id="SSF46689">
    <property type="entry name" value="Homeodomain-like"/>
    <property type="match status" value="1"/>
</dbReference>
<dbReference type="Pfam" id="PF00440">
    <property type="entry name" value="TetR_N"/>
    <property type="match status" value="1"/>
</dbReference>
<gene>
    <name evidence="5" type="ORF">SAMN05421630_104431</name>
</gene>
<dbReference type="PANTHER" id="PTHR30055">
    <property type="entry name" value="HTH-TYPE TRANSCRIPTIONAL REGULATOR RUTR"/>
    <property type="match status" value="1"/>
</dbReference>
<organism evidence="5 6">
    <name type="scientific">Prauserella marina</name>
    <dbReference type="NCBI Taxonomy" id="530584"/>
    <lineage>
        <taxon>Bacteria</taxon>
        <taxon>Bacillati</taxon>
        <taxon>Actinomycetota</taxon>
        <taxon>Actinomycetes</taxon>
        <taxon>Pseudonocardiales</taxon>
        <taxon>Pseudonocardiaceae</taxon>
        <taxon>Prauserella</taxon>
    </lineage>
</organism>
<evidence type="ECO:0000313" key="6">
    <source>
        <dbReference type="Proteomes" id="UP000199494"/>
    </source>
</evidence>
<protein>
    <submittedName>
        <fullName evidence="5">DNA-binding transcriptional regulator, AcrR family</fullName>
    </submittedName>
</protein>
<dbReference type="GO" id="GO:0003700">
    <property type="term" value="F:DNA-binding transcription factor activity"/>
    <property type="evidence" value="ECO:0007669"/>
    <property type="project" value="TreeGrafter"/>
</dbReference>
<dbReference type="InterPro" id="IPR049445">
    <property type="entry name" value="TetR_SbtR-like_C"/>
</dbReference>
<dbReference type="RefSeq" id="WP_211323557.1">
    <property type="nucleotide sequence ID" value="NZ_CP016353.1"/>
</dbReference>
<dbReference type="InterPro" id="IPR001647">
    <property type="entry name" value="HTH_TetR"/>
</dbReference>
<dbReference type="PRINTS" id="PR00455">
    <property type="entry name" value="HTHTETR"/>
</dbReference>
<dbReference type="GO" id="GO:0000976">
    <property type="term" value="F:transcription cis-regulatory region binding"/>
    <property type="evidence" value="ECO:0007669"/>
    <property type="project" value="TreeGrafter"/>
</dbReference>
<dbReference type="SUPFAM" id="SSF48498">
    <property type="entry name" value="Tetracyclin repressor-like, C-terminal domain"/>
    <property type="match status" value="1"/>
</dbReference>
<feature type="compositionally biased region" description="Polar residues" evidence="4">
    <location>
        <begin position="1"/>
        <end position="10"/>
    </location>
</feature>
<feature type="region of interest" description="Disordered" evidence="4">
    <location>
        <begin position="1"/>
        <end position="24"/>
    </location>
</feature>
<dbReference type="InterPro" id="IPR050109">
    <property type="entry name" value="HTH-type_TetR-like_transc_reg"/>
</dbReference>
<sequence>MTMQPGTDSPSRQRRRRADARRNRERVLEVARAAYATEGPSVSVHEIARRAGVGNGTVGRHFPTKEALLAAVVRHRLAELVGYARELSSTTDAGTAFFKYFAIMVREGAADRSFVDTLAGSGMITAAMAAGPEYDFRGALASLLASAKAAGTVRADVDVADVEALAVGCMTRRSDRGDHSARERLVEVVSEGFRPRHA</sequence>
<dbReference type="AlphaFoldDB" id="A0A1G6QJ78"/>
<dbReference type="EMBL" id="FMZE01000004">
    <property type="protein sequence ID" value="SDC91695.1"/>
    <property type="molecule type" value="Genomic_DNA"/>
</dbReference>
<evidence type="ECO:0000256" key="1">
    <source>
        <dbReference type="ARBA" id="ARBA00023015"/>
    </source>
</evidence>
<evidence type="ECO:0000313" key="5">
    <source>
        <dbReference type="EMBL" id="SDC91695.1"/>
    </source>
</evidence>
<keyword evidence="2 5" id="KW-0238">DNA-binding</keyword>
<accession>A0A1G6QJ78</accession>
<keyword evidence="1" id="KW-0805">Transcription regulation</keyword>
<evidence type="ECO:0000256" key="3">
    <source>
        <dbReference type="ARBA" id="ARBA00023163"/>
    </source>
</evidence>
<evidence type="ECO:0000256" key="2">
    <source>
        <dbReference type="ARBA" id="ARBA00023125"/>
    </source>
</evidence>
<reference evidence="5 6" key="1">
    <citation type="submission" date="2016-10" db="EMBL/GenBank/DDBJ databases">
        <authorList>
            <person name="de Groot N.N."/>
        </authorList>
    </citation>
    <scope>NUCLEOTIDE SEQUENCE [LARGE SCALE GENOMIC DNA]</scope>
    <source>
        <strain evidence="5 6">CGMCC 4.5506</strain>
    </source>
</reference>
<proteinExistence type="predicted"/>